<proteinExistence type="predicted"/>
<feature type="compositionally biased region" description="Polar residues" evidence="1">
    <location>
        <begin position="174"/>
        <end position="183"/>
    </location>
</feature>
<feature type="region of interest" description="Disordered" evidence="1">
    <location>
        <begin position="84"/>
        <end position="124"/>
    </location>
</feature>
<dbReference type="EMBL" id="FJVC01000336">
    <property type="protein sequence ID" value="CZT48468.1"/>
    <property type="molecule type" value="Genomic_DNA"/>
</dbReference>
<protein>
    <submittedName>
        <fullName evidence="2">Uncharacterized protein</fullName>
    </submittedName>
</protein>
<accession>A0A1E1MH80</accession>
<feature type="region of interest" description="Disordered" evidence="1">
    <location>
        <begin position="1"/>
        <end position="69"/>
    </location>
</feature>
<feature type="region of interest" description="Disordered" evidence="1">
    <location>
        <begin position="159"/>
        <end position="183"/>
    </location>
</feature>
<evidence type="ECO:0000313" key="3">
    <source>
        <dbReference type="Proteomes" id="UP000177625"/>
    </source>
</evidence>
<dbReference type="AlphaFoldDB" id="A0A1E1MH80"/>
<organism evidence="2 3">
    <name type="scientific">Rhynchosporium secalis</name>
    <name type="common">Barley scald fungus</name>
    <dbReference type="NCBI Taxonomy" id="38038"/>
    <lineage>
        <taxon>Eukaryota</taxon>
        <taxon>Fungi</taxon>
        <taxon>Dikarya</taxon>
        <taxon>Ascomycota</taxon>
        <taxon>Pezizomycotina</taxon>
        <taxon>Leotiomycetes</taxon>
        <taxon>Helotiales</taxon>
        <taxon>Ploettnerulaceae</taxon>
        <taxon>Rhynchosporium</taxon>
    </lineage>
</organism>
<reference evidence="3" key="1">
    <citation type="submission" date="2016-03" db="EMBL/GenBank/DDBJ databases">
        <authorList>
            <person name="Guldener U."/>
        </authorList>
    </citation>
    <scope>NUCLEOTIDE SEQUENCE [LARGE SCALE GENOMIC DNA]</scope>
</reference>
<evidence type="ECO:0000256" key="1">
    <source>
        <dbReference type="SAM" id="MobiDB-lite"/>
    </source>
</evidence>
<dbReference type="Proteomes" id="UP000177625">
    <property type="component" value="Unassembled WGS sequence"/>
</dbReference>
<sequence>MSYYDSPPLRSDRPRGKQDSNSTTPLRHNTKLYPESRGRPHSPIYTPEVSPTRPYSPIRTPASRPIAIHVSPTRGKFEERHEYDGDRYEHSSTHERWDSPTRFCSRSPSPAHLRYRSPSPLSGKNQGNCKGECYGAYWDSKIPPRDPMLHVRVLLRHQSSATPQSSKPLPHNPVQDNSTCSYTYSHDEPETIPIHPASWNNYTSSATKKELISYLVDRGVHPKLAAV</sequence>
<feature type="compositionally biased region" description="Basic and acidic residues" evidence="1">
    <location>
        <begin position="84"/>
        <end position="99"/>
    </location>
</feature>
<name>A0A1E1MH80_RHYSE</name>
<keyword evidence="3" id="KW-1185">Reference proteome</keyword>
<gene>
    <name evidence="2" type="ORF">RSE6_09164</name>
</gene>
<evidence type="ECO:0000313" key="2">
    <source>
        <dbReference type="EMBL" id="CZT48468.1"/>
    </source>
</evidence>